<protein>
    <submittedName>
        <fullName evidence="2">Uncharacterized protein</fullName>
    </submittedName>
</protein>
<reference evidence="2 3" key="1">
    <citation type="submission" date="2014-06" db="EMBL/GenBank/DDBJ databases">
        <authorList>
            <consortium name="DOE Joint Genome Institute"/>
            <person name="Kuo A."/>
            <person name="Kohler A."/>
            <person name="Nagy L.G."/>
            <person name="Floudas D."/>
            <person name="Copeland A."/>
            <person name="Barry K.W."/>
            <person name="Cichocki N."/>
            <person name="Veneault-Fourrey C."/>
            <person name="LaButti K."/>
            <person name="Lindquist E.A."/>
            <person name="Lipzen A."/>
            <person name="Lundell T."/>
            <person name="Morin E."/>
            <person name="Murat C."/>
            <person name="Sun H."/>
            <person name="Tunlid A."/>
            <person name="Henrissat B."/>
            <person name="Grigoriev I.V."/>
            <person name="Hibbett D.S."/>
            <person name="Martin F."/>
            <person name="Nordberg H.P."/>
            <person name="Cantor M.N."/>
            <person name="Hua S.X."/>
        </authorList>
    </citation>
    <scope>NUCLEOTIDE SEQUENCE [LARGE SCALE GENOMIC DNA]</scope>
    <source>
        <strain evidence="2 3">ATCC 200175</strain>
    </source>
</reference>
<accession>A0A0C9TPJ8</accession>
<reference evidence="3" key="2">
    <citation type="submission" date="2015-01" db="EMBL/GenBank/DDBJ databases">
        <title>Evolutionary Origins and Diversification of the Mycorrhizal Mutualists.</title>
        <authorList>
            <consortium name="DOE Joint Genome Institute"/>
            <consortium name="Mycorrhizal Genomics Consortium"/>
            <person name="Kohler A."/>
            <person name="Kuo A."/>
            <person name="Nagy L.G."/>
            <person name="Floudas D."/>
            <person name="Copeland A."/>
            <person name="Barry K.W."/>
            <person name="Cichocki N."/>
            <person name="Veneault-Fourrey C."/>
            <person name="LaButti K."/>
            <person name="Lindquist E.A."/>
            <person name="Lipzen A."/>
            <person name="Lundell T."/>
            <person name="Morin E."/>
            <person name="Murat C."/>
            <person name="Riley R."/>
            <person name="Ohm R."/>
            <person name="Sun H."/>
            <person name="Tunlid A."/>
            <person name="Henrissat B."/>
            <person name="Grigoriev I.V."/>
            <person name="Hibbett D.S."/>
            <person name="Martin F."/>
        </authorList>
    </citation>
    <scope>NUCLEOTIDE SEQUENCE [LARGE SCALE GENOMIC DNA]</scope>
    <source>
        <strain evidence="3">ATCC 200175</strain>
    </source>
</reference>
<sequence>MALSMVHCGLAPLLCNAAWQVADTASALEAWRQEAKHHLAQDLLHKIGRRNPALSASMPEQFPSINTVRCYIQPCRNLGTCTSAIPDSQPPNLAALGQLMQELVGWNDSQRLLDQFRRHVWTAVIVHGVLCDLKVTPVGPSTSSGTEAPRELLPTCIIRDVEGVIMPIPTLSLALDTLAAHKSSGTGKGREVNQPDLEVFIPSSIHTAWLGLDGQCHVP</sequence>
<dbReference type="HOGENOM" id="CLU_1261883_0_0_1"/>
<organism evidence="2 3">
    <name type="scientific">Paxillus involutus ATCC 200175</name>
    <dbReference type="NCBI Taxonomy" id="664439"/>
    <lineage>
        <taxon>Eukaryota</taxon>
        <taxon>Fungi</taxon>
        <taxon>Dikarya</taxon>
        <taxon>Basidiomycota</taxon>
        <taxon>Agaricomycotina</taxon>
        <taxon>Agaricomycetes</taxon>
        <taxon>Agaricomycetidae</taxon>
        <taxon>Boletales</taxon>
        <taxon>Paxilineae</taxon>
        <taxon>Paxillaceae</taxon>
        <taxon>Paxillus</taxon>
    </lineage>
</organism>
<dbReference type="Proteomes" id="UP000053647">
    <property type="component" value="Unassembled WGS sequence"/>
</dbReference>
<keyword evidence="3" id="KW-1185">Reference proteome</keyword>
<evidence type="ECO:0000313" key="2">
    <source>
        <dbReference type="EMBL" id="KIJ12483.1"/>
    </source>
</evidence>
<dbReference type="EMBL" id="KN819363">
    <property type="protein sequence ID" value="KIJ12483.1"/>
    <property type="molecule type" value="Genomic_DNA"/>
</dbReference>
<dbReference type="AlphaFoldDB" id="A0A0C9TPJ8"/>
<feature type="signal peptide" evidence="1">
    <location>
        <begin position="1"/>
        <end position="17"/>
    </location>
</feature>
<keyword evidence="1" id="KW-0732">Signal</keyword>
<evidence type="ECO:0000313" key="3">
    <source>
        <dbReference type="Proteomes" id="UP000053647"/>
    </source>
</evidence>
<evidence type="ECO:0000256" key="1">
    <source>
        <dbReference type="SAM" id="SignalP"/>
    </source>
</evidence>
<proteinExistence type="predicted"/>
<feature type="chain" id="PRO_5002220581" evidence="1">
    <location>
        <begin position="18"/>
        <end position="219"/>
    </location>
</feature>
<name>A0A0C9TPJ8_PAXIN</name>
<gene>
    <name evidence="2" type="ORF">PAXINDRAFT_14683</name>
</gene>
<dbReference type="OrthoDB" id="2959108at2759"/>